<protein>
    <recommendedName>
        <fullName evidence="4">FAD-binding PCMH-type domain-containing protein</fullName>
    </recommendedName>
</protein>
<dbReference type="InterPro" id="IPR006094">
    <property type="entry name" value="Oxid_FAD_bind_N"/>
</dbReference>
<dbReference type="GO" id="GO:0071949">
    <property type="term" value="F:FAD binding"/>
    <property type="evidence" value="ECO:0007669"/>
    <property type="project" value="InterPro"/>
</dbReference>
<feature type="domain" description="FAD-binding PCMH-type" evidence="4">
    <location>
        <begin position="122"/>
        <end position="302"/>
    </location>
</feature>
<reference evidence="5 6" key="1">
    <citation type="submission" date="2015-04" db="EMBL/GenBank/DDBJ databases">
        <authorList>
            <person name="Syromyatnikov M.Y."/>
            <person name="Popov V.N."/>
        </authorList>
    </citation>
    <scope>NUCLEOTIDE SEQUENCE [LARGE SCALE GENOMIC DNA]</scope>
    <source>
        <strain evidence="5">WF-38-12</strain>
    </source>
</reference>
<feature type="chain" id="PRO_5018194205" description="FAD-binding PCMH-type domain-containing protein" evidence="3">
    <location>
        <begin position="32"/>
        <end position="581"/>
    </location>
</feature>
<name>A0A0U1LQH3_TALIS</name>
<dbReference type="OrthoDB" id="9983560at2759"/>
<dbReference type="Proteomes" id="UP000054383">
    <property type="component" value="Unassembled WGS sequence"/>
</dbReference>
<evidence type="ECO:0000259" key="4">
    <source>
        <dbReference type="PROSITE" id="PS51387"/>
    </source>
</evidence>
<proteinExistence type="inferred from homology"/>
<evidence type="ECO:0000256" key="1">
    <source>
        <dbReference type="ARBA" id="ARBA00005466"/>
    </source>
</evidence>
<sequence>MTRQALFLRLASCAALLFAFFLAKAPTSVSCRCYPDDPCWPSPGEWGALNASLSGNLVATSPIGSVCHTNNSFSMYNSKECSDLVAHWPIPATHYETSSSPMAAWWTNFSCSPFVAPETPCLLGPLVRYAASVRSATDVQTVLAFARRYNIRLVIRNTGHDYLGKSTGPGALALWTHHLKSIAYEAKYESSWYTGPALRVGAGVQGFEALDAAHALGFIVVTGHCPDVGIAGGYTQGGGHGQLASRFGLAADQVLEWEVVTSTGEYLTVSPIKNADLYWALGGGGGGTYAAVLSMTVKMYPEEKTASGILGFTSSTTLSDFWSVIRTFLIDTLSLQDAGGTVIWLIFPDPSNVGGLMFLASPFTLPRGEKEDLDSYLTSTFDLLRRYNMTYNYASYNFPSYHSAYTTMTPAVNITEFHVGGSLVSRTIVESDTDNFISTLQTILRHNPAISGFAINVSRTDKDQVPNAVNPVWRNATLSLVIGLPFDYTNRQINLDNHKLMTDVLVPQLAALTPPGEEAAAYLNEGDWNQPNWQSFFYGINYNRLREIKDKYDPDQVFYGRTAVGSERWVEREDGRLCRAV</sequence>
<keyword evidence="3" id="KW-0732">Signal</keyword>
<dbReference type="PANTHER" id="PTHR13878">
    <property type="entry name" value="GULONOLACTONE OXIDASE"/>
    <property type="match status" value="1"/>
</dbReference>
<keyword evidence="2" id="KW-0560">Oxidoreductase</keyword>
<dbReference type="InterPro" id="IPR016166">
    <property type="entry name" value="FAD-bd_PCMH"/>
</dbReference>
<evidence type="ECO:0000313" key="6">
    <source>
        <dbReference type="Proteomes" id="UP000054383"/>
    </source>
</evidence>
<dbReference type="Gene3D" id="3.30.465.10">
    <property type="match status" value="2"/>
</dbReference>
<evidence type="ECO:0000256" key="2">
    <source>
        <dbReference type="ARBA" id="ARBA00023002"/>
    </source>
</evidence>
<dbReference type="PANTHER" id="PTHR13878:SF91">
    <property type="entry name" value="FAD BINDING DOMAIN PROTEIN (AFU_ORTHOLOGUE AFUA_6G12070)-RELATED"/>
    <property type="match status" value="1"/>
</dbReference>
<dbReference type="InterPro" id="IPR036318">
    <property type="entry name" value="FAD-bd_PCMH-like_sf"/>
</dbReference>
<dbReference type="Pfam" id="PF01565">
    <property type="entry name" value="FAD_binding_4"/>
    <property type="match status" value="1"/>
</dbReference>
<dbReference type="STRING" id="28573.A0A0U1LQH3"/>
<evidence type="ECO:0000256" key="3">
    <source>
        <dbReference type="SAM" id="SignalP"/>
    </source>
</evidence>
<dbReference type="InterPro" id="IPR016169">
    <property type="entry name" value="FAD-bd_PCMH_sub2"/>
</dbReference>
<keyword evidence="6" id="KW-1185">Reference proteome</keyword>
<dbReference type="OMA" id="WFLPETH"/>
<organism evidence="5 6">
    <name type="scientific">Talaromyces islandicus</name>
    <name type="common">Penicillium islandicum</name>
    <dbReference type="NCBI Taxonomy" id="28573"/>
    <lineage>
        <taxon>Eukaryota</taxon>
        <taxon>Fungi</taxon>
        <taxon>Dikarya</taxon>
        <taxon>Ascomycota</taxon>
        <taxon>Pezizomycotina</taxon>
        <taxon>Eurotiomycetes</taxon>
        <taxon>Eurotiomycetidae</taxon>
        <taxon>Eurotiales</taxon>
        <taxon>Trichocomaceae</taxon>
        <taxon>Talaromyces</taxon>
        <taxon>Talaromyces sect. Islandici</taxon>
    </lineage>
</organism>
<dbReference type="InterPro" id="IPR050432">
    <property type="entry name" value="FAD-linked_Oxidoreductases_BP"/>
</dbReference>
<dbReference type="AlphaFoldDB" id="A0A0U1LQH3"/>
<dbReference type="GO" id="GO:0016491">
    <property type="term" value="F:oxidoreductase activity"/>
    <property type="evidence" value="ECO:0007669"/>
    <property type="project" value="UniProtKB-KW"/>
</dbReference>
<comment type="similarity">
    <text evidence="1">Belongs to the oxygen-dependent FAD-linked oxidoreductase family.</text>
</comment>
<evidence type="ECO:0000313" key="5">
    <source>
        <dbReference type="EMBL" id="CRG84838.1"/>
    </source>
</evidence>
<dbReference type="Pfam" id="PF08031">
    <property type="entry name" value="BBE"/>
    <property type="match status" value="1"/>
</dbReference>
<feature type="signal peptide" evidence="3">
    <location>
        <begin position="1"/>
        <end position="31"/>
    </location>
</feature>
<dbReference type="EMBL" id="CVMT01000002">
    <property type="protein sequence ID" value="CRG84838.1"/>
    <property type="molecule type" value="Genomic_DNA"/>
</dbReference>
<accession>A0A0U1LQH3</accession>
<dbReference type="PROSITE" id="PS51387">
    <property type="entry name" value="FAD_PCMH"/>
    <property type="match status" value="1"/>
</dbReference>
<dbReference type="SUPFAM" id="SSF56176">
    <property type="entry name" value="FAD-binding/transporter-associated domain-like"/>
    <property type="match status" value="1"/>
</dbReference>
<gene>
    <name evidence="5" type="ORF">PISL3812_02027</name>
</gene>
<dbReference type="InterPro" id="IPR012951">
    <property type="entry name" value="BBE"/>
</dbReference>